<gene>
    <name evidence="2" type="ORF">NE686_07860</name>
</gene>
<dbReference type="PANTHER" id="PTHR33434">
    <property type="entry name" value="DEGV DOMAIN-CONTAINING PROTEIN DR_1986-RELATED"/>
    <property type="match status" value="1"/>
</dbReference>
<comment type="caution">
    <text evidence="2">The sequence shown here is derived from an EMBL/GenBank/DDBJ whole genome shotgun (WGS) entry which is preliminary data.</text>
</comment>
<proteinExistence type="predicted"/>
<dbReference type="PANTHER" id="PTHR33434:SF2">
    <property type="entry name" value="FATTY ACID-BINDING PROTEIN TM_1468"/>
    <property type="match status" value="1"/>
</dbReference>
<dbReference type="Pfam" id="PF02645">
    <property type="entry name" value="DegV"/>
    <property type="match status" value="1"/>
</dbReference>
<dbReference type="PROSITE" id="PS51482">
    <property type="entry name" value="DEGV"/>
    <property type="match status" value="1"/>
</dbReference>
<dbReference type="InterPro" id="IPR050270">
    <property type="entry name" value="DegV_domain_contain"/>
</dbReference>
<keyword evidence="3" id="KW-1185">Reference proteome</keyword>
<dbReference type="Proteomes" id="UP001524478">
    <property type="component" value="Unassembled WGS sequence"/>
</dbReference>
<evidence type="ECO:0000256" key="1">
    <source>
        <dbReference type="ARBA" id="ARBA00023121"/>
    </source>
</evidence>
<dbReference type="EMBL" id="JANGAC010000004">
    <property type="protein sequence ID" value="MCQ4922992.1"/>
    <property type="molecule type" value="Genomic_DNA"/>
</dbReference>
<name>A0ABT1S952_9FIRM</name>
<keyword evidence="1" id="KW-0446">Lipid-binding</keyword>
<accession>A0ABT1S952</accession>
<dbReference type="RefSeq" id="WP_094902815.1">
    <property type="nucleotide sequence ID" value="NZ_CP172320.1"/>
</dbReference>
<organism evidence="2 3">
    <name type="scientific">Tissierella carlieri</name>
    <dbReference type="NCBI Taxonomy" id="689904"/>
    <lineage>
        <taxon>Bacteria</taxon>
        <taxon>Bacillati</taxon>
        <taxon>Bacillota</taxon>
        <taxon>Tissierellia</taxon>
        <taxon>Tissierellales</taxon>
        <taxon>Tissierellaceae</taxon>
        <taxon>Tissierella</taxon>
    </lineage>
</organism>
<sequence length="278" mass="31228">MNYKIVADSSCDLNEALKEQLNIKLVPFKIDVDDKKFIDDEEMNTMELIDAMKNSPNPVRTSCPSPGDFVSEYRKADNIFAVTISGQLSGTYNSAVLAKDMIQEEEPEKFVHVFDSRSASIGETLVAMKIQELIEKQLNNFEIVEKVESYINGMKTFFILESLDNLIKNGRISRTKGLIANVLNLKPIMGSTDNGEIKLVENVRGTKKAFKRLIEIIGETGEKFEEKILAISHVNAFERAEELKNEIQDKYNFKDIILVKTAGLSTAYANDGGIILVF</sequence>
<dbReference type="Gene3D" id="2.20.28.50">
    <property type="entry name" value="degv family protein"/>
    <property type="match status" value="1"/>
</dbReference>
<dbReference type="InterPro" id="IPR043168">
    <property type="entry name" value="DegV_C"/>
</dbReference>
<dbReference type="InterPro" id="IPR003797">
    <property type="entry name" value="DegV"/>
</dbReference>
<reference evidence="2 3" key="1">
    <citation type="submission" date="2022-06" db="EMBL/GenBank/DDBJ databases">
        <title>Isolation of gut microbiota from human fecal samples.</title>
        <authorList>
            <person name="Pamer E.G."/>
            <person name="Barat B."/>
            <person name="Waligurski E."/>
            <person name="Medina S."/>
            <person name="Paddock L."/>
            <person name="Mostad J."/>
        </authorList>
    </citation>
    <scope>NUCLEOTIDE SEQUENCE [LARGE SCALE GENOMIC DNA]</scope>
    <source>
        <strain evidence="2 3">DFI.7.95</strain>
    </source>
</reference>
<dbReference type="Gene3D" id="3.30.1180.10">
    <property type="match status" value="1"/>
</dbReference>
<dbReference type="SUPFAM" id="SSF82549">
    <property type="entry name" value="DAK1/DegV-like"/>
    <property type="match status" value="1"/>
</dbReference>
<protein>
    <submittedName>
        <fullName evidence="2">DegV family protein</fullName>
    </submittedName>
</protein>
<evidence type="ECO:0000313" key="3">
    <source>
        <dbReference type="Proteomes" id="UP001524478"/>
    </source>
</evidence>
<dbReference type="NCBIfam" id="TIGR00762">
    <property type="entry name" value="DegV"/>
    <property type="match status" value="1"/>
</dbReference>
<dbReference type="Gene3D" id="3.40.50.10440">
    <property type="entry name" value="Dihydroxyacetone kinase, domain 1"/>
    <property type="match status" value="1"/>
</dbReference>
<evidence type="ECO:0000313" key="2">
    <source>
        <dbReference type="EMBL" id="MCQ4922992.1"/>
    </source>
</evidence>